<dbReference type="CDD" id="cd06558">
    <property type="entry name" value="crotonase-like"/>
    <property type="match status" value="1"/>
</dbReference>
<dbReference type="AlphaFoldDB" id="A0A7T0KG75"/>
<dbReference type="GO" id="GO:0003860">
    <property type="term" value="F:3-hydroxyisobutyryl-CoA hydrolase activity"/>
    <property type="evidence" value="ECO:0007669"/>
    <property type="project" value="InterPro"/>
</dbReference>
<feature type="domain" description="Enoyl-CoA hydratase/isomerase" evidence="2">
    <location>
        <begin position="22"/>
        <end position="345"/>
    </location>
</feature>
<dbReference type="GO" id="GO:0006574">
    <property type="term" value="P:L-valine catabolic process"/>
    <property type="evidence" value="ECO:0007669"/>
    <property type="project" value="TreeGrafter"/>
</dbReference>
<evidence type="ECO:0000313" key="3">
    <source>
        <dbReference type="EMBL" id="QPK79826.1"/>
    </source>
</evidence>
<dbReference type="Gene3D" id="3.90.226.10">
    <property type="entry name" value="2-enoyl-CoA Hydratase, Chain A, domain 1"/>
    <property type="match status" value="1"/>
</dbReference>
<dbReference type="InterPro" id="IPR029045">
    <property type="entry name" value="ClpP/crotonase-like_dom_sf"/>
</dbReference>
<dbReference type="PANTHER" id="PTHR43176:SF5">
    <property type="entry name" value="3-HYDROXYISOBUTYRYL-COA HYDROLASE-LIKE PROTEIN 4, MITOCHONDRIAL"/>
    <property type="match status" value="1"/>
</dbReference>
<sequence length="352" mass="37510">MTVNTQEQTDAPVLRSVNHRTGLLELNRPRALNSLNPEMIAIITQALRDWENDPDIDQVLLYSGHPKAFCAGGDVRHARDLLLADKGKEVDAFFGAEYELNAYIAEYPKPYISVIDGVAMGGGLGISAHGSHRVVTANAFASMPEMAIGYFTDVGMAYMSQQVMSPALAKFWGITGYRMYAADLLYTGVATGMVEDAQAYIQAVIEQGIDAADAETAGAETADAAATSTAESAPLAELAADIEAAFSHSTWPEILAACSPQLRELVDELTAQASPASIVAALALYEYSATAPDVRTALEAEARLSHVMLREPNFVEGVRAVLVDKTKDAQFTPDSVEAVDGATYARVIAGDS</sequence>
<name>A0A7T0KG75_9CORY</name>
<keyword evidence="1" id="KW-0378">Hydrolase</keyword>
<keyword evidence="3" id="KW-0413">Isomerase</keyword>
<protein>
    <submittedName>
        <fullName evidence="3">Enoyl-CoA hydratase/isomerase family protein</fullName>
    </submittedName>
</protein>
<dbReference type="InterPro" id="IPR045004">
    <property type="entry name" value="ECH_dom"/>
</dbReference>
<reference evidence="3 4" key="1">
    <citation type="submission" date="2020-11" db="EMBL/GenBank/DDBJ databases">
        <title>Corynebacterium sp. ZJ-599.</title>
        <authorList>
            <person name="Zhou J."/>
        </authorList>
    </citation>
    <scope>NUCLEOTIDE SEQUENCE [LARGE SCALE GENOMIC DNA]</scope>
    <source>
        <strain evidence="3 4">ZJ-599</strain>
    </source>
</reference>
<dbReference type="SUPFAM" id="SSF52096">
    <property type="entry name" value="ClpP/crotonase"/>
    <property type="match status" value="1"/>
</dbReference>
<dbReference type="Pfam" id="PF16113">
    <property type="entry name" value="ECH_2"/>
    <property type="match status" value="1"/>
</dbReference>
<evidence type="ECO:0000256" key="1">
    <source>
        <dbReference type="ARBA" id="ARBA00022801"/>
    </source>
</evidence>
<organism evidence="3 4">
    <name type="scientific">Corynebacterium lizhenjunii</name>
    <dbReference type="NCBI Taxonomy" id="2709394"/>
    <lineage>
        <taxon>Bacteria</taxon>
        <taxon>Bacillati</taxon>
        <taxon>Actinomycetota</taxon>
        <taxon>Actinomycetes</taxon>
        <taxon>Mycobacteriales</taxon>
        <taxon>Corynebacteriaceae</taxon>
        <taxon>Corynebacterium</taxon>
    </lineage>
</organism>
<dbReference type="PANTHER" id="PTHR43176">
    <property type="entry name" value="3-HYDROXYISOBUTYRYL-COA HYDROLASE-RELATED"/>
    <property type="match status" value="1"/>
</dbReference>
<evidence type="ECO:0000259" key="2">
    <source>
        <dbReference type="Pfam" id="PF16113"/>
    </source>
</evidence>
<keyword evidence="4" id="KW-1185">Reference proteome</keyword>
<dbReference type="NCBIfam" id="NF004127">
    <property type="entry name" value="PRK05617.1"/>
    <property type="match status" value="1"/>
</dbReference>
<dbReference type="GO" id="GO:0016853">
    <property type="term" value="F:isomerase activity"/>
    <property type="evidence" value="ECO:0007669"/>
    <property type="project" value="UniProtKB-KW"/>
</dbReference>
<dbReference type="KEGG" id="cliz:G7Y31_03780"/>
<dbReference type="EMBL" id="CP064954">
    <property type="protein sequence ID" value="QPK79826.1"/>
    <property type="molecule type" value="Genomic_DNA"/>
</dbReference>
<accession>A0A7T0KG75</accession>
<dbReference type="InterPro" id="IPR032259">
    <property type="entry name" value="HIBYL-CoA-H"/>
</dbReference>
<proteinExistence type="predicted"/>
<evidence type="ECO:0000313" key="4">
    <source>
        <dbReference type="Proteomes" id="UP000594681"/>
    </source>
</evidence>
<dbReference type="Proteomes" id="UP000594681">
    <property type="component" value="Chromosome"/>
</dbReference>
<gene>
    <name evidence="3" type="ORF">G7Y31_03780</name>
</gene>
<dbReference type="RefSeq" id="WP_165007817.1">
    <property type="nucleotide sequence ID" value="NZ_CP064954.1"/>
</dbReference>